<proteinExistence type="predicted"/>
<sequence length="294" mass="33530">MSSPSSSTPSSPRYRLKRSISVANSSDTDITPPRKRSRRERVALAQTPDCDLDDLLRRRIHDPKDRTALDDFKCMKRLRRDEDVAYVARDVMDKVKATVKRDIHAKDRKILEVELYMKWLDGLEYVPKAVEAALNAKVPGTRRRVPGLGRLSFSLLYHLIEGFIDEVNAHQDGWSFRYPVGPIEPDPLIMTLAEEANEPHTDGRSEDAVRTAEQFFARYDRVMMAAVRRYKAESNKKLMAAAMERKEESLARGCCLLSEQTGYGGTDDMGFKLLEETRGAMMEWKREADSSAEP</sequence>
<reference evidence="2" key="1">
    <citation type="submission" date="2022-07" db="EMBL/GenBank/DDBJ databases">
        <title>The genome of Lyophyllum shimeji provides insight into the initial evolution of ectomycorrhizal fungal genome.</title>
        <authorList>
            <person name="Kobayashi Y."/>
            <person name="Shibata T."/>
            <person name="Hirakawa H."/>
            <person name="Shigenobu S."/>
            <person name="Nishiyama T."/>
            <person name="Yamada A."/>
            <person name="Hasebe M."/>
            <person name="Kawaguchi M."/>
        </authorList>
    </citation>
    <scope>NUCLEOTIDE SEQUENCE</scope>
    <source>
        <strain evidence="2">AT787</strain>
    </source>
</reference>
<keyword evidence="3" id="KW-1185">Reference proteome</keyword>
<accession>A0A9P3UUT1</accession>
<protein>
    <submittedName>
        <fullName evidence="2">Uncharacterized protein</fullName>
    </submittedName>
</protein>
<dbReference type="Proteomes" id="UP001063166">
    <property type="component" value="Unassembled WGS sequence"/>
</dbReference>
<dbReference type="OrthoDB" id="2945238at2759"/>
<organism evidence="2 3">
    <name type="scientific">Lyophyllum shimeji</name>
    <name type="common">Hon-shimeji</name>
    <name type="synonym">Tricholoma shimeji</name>
    <dbReference type="NCBI Taxonomy" id="47721"/>
    <lineage>
        <taxon>Eukaryota</taxon>
        <taxon>Fungi</taxon>
        <taxon>Dikarya</taxon>
        <taxon>Basidiomycota</taxon>
        <taxon>Agaricomycotina</taxon>
        <taxon>Agaricomycetes</taxon>
        <taxon>Agaricomycetidae</taxon>
        <taxon>Agaricales</taxon>
        <taxon>Tricholomatineae</taxon>
        <taxon>Lyophyllaceae</taxon>
        <taxon>Lyophyllum</taxon>
    </lineage>
</organism>
<gene>
    <name evidence="2" type="ORF">LshimejAT787_2300220</name>
</gene>
<comment type="caution">
    <text evidence="2">The sequence shown here is derived from an EMBL/GenBank/DDBJ whole genome shotgun (WGS) entry which is preliminary data.</text>
</comment>
<feature type="region of interest" description="Disordered" evidence="1">
    <location>
        <begin position="1"/>
        <end position="43"/>
    </location>
</feature>
<evidence type="ECO:0000313" key="3">
    <source>
        <dbReference type="Proteomes" id="UP001063166"/>
    </source>
</evidence>
<evidence type="ECO:0000313" key="2">
    <source>
        <dbReference type="EMBL" id="GLB45462.1"/>
    </source>
</evidence>
<evidence type="ECO:0000256" key="1">
    <source>
        <dbReference type="SAM" id="MobiDB-lite"/>
    </source>
</evidence>
<dbReference type="AlphaFoldDB" id="A0A9P3UUT1"/>
<dbReference type="EMBL" id="BRPK01000023">
    <property type="protein sequence ID" value="GLB45462.1"/>
    <property type="molecule type" value="Genomic_DNA"/>
</dbReference>
<feature type="compositionally biased region" description="Low complexity" evidence="1">
    <location>
        <begin position="1"/>
        <end position="12"/>
    </location>
</feature>
<name>A0A9P3UUT1_LYOSH</name>